<evidence type="ECO:0000313" key="2">
    <source>
        <dbReference type="EMBL" id="MCG4958685.1"/>
    </source>
</evidence>
<organism evidence="3 4">
    <name type="scientific">Odoribacter splanchnicus</name>
    <dbReference type="NCBI Taxonomy" id="28118"/>
    <lineage>
        <taxon>Bacteria</taxon>
        <taxon>Pseudomonadati</taxon>
        <taxon>Bacteroidota</taxon>
        <taxon>Bacteroidia</taxon>
        <taxon>Bacteroidales</taxon>
        <taxon>Odoribacteraceae</taxon>
        <taxon>Odoribacter</taxon>
    </lineage>
</organism>
<accession>A0AAW6FFG8</accession>
<reference evidence="3" key="2">
    <citation type="submission" date="2023-01" db="EMBL/GenBank/DDBJ databases">
        <title>Human gut microbiome strain richness.</title>
        <authorList>
            <person name="Chen-Liaw A."/>
        </authorList>
    </citation>
    <scope>NUCLEOTIDE SEQUENCE</scope>
    <source>
        <strain evidence="3">RTP21484st1_B7_RTP21484_190118</strain>
    </source>
</reference>
<dbReference type="EMBL" id="JAQMRD010000002">
    <property type="protein sequence ID" value="MDB9221916.1"/>
    <property type="molecule type" value="Genomic_DNA"/>
</dbReference>
<dbReference type="Proteomes" id="UP001199750">
    <property type="component" value="Unassembled WGS sequence"/>
</dbReference>
<proteinExistence type="predicted"/>
<feature type="compositionally biased region" description="Basic and acidic residues" evidence="1">
    <location>
        <begin position="30"/>
        <end position="41"/>
    </location>
</feature>
<dbReference type="RefSeq" id="WP_162609965.1">
    <property type="nucleotide sequence ID" value="NZ_CABJFF010000003.1"/>
</dbReference>
<feature type="region of interest" description="Disordered" evidence="1">
    <location>
        <begin position="30"/>
        <end position="58"/>
    </location>
</feature>
<dbReference type="Proteomes" id="UP001212263">
    <property type="component" value="Unassembled WGS sequence"/>
</dbReference>
<dbReference type="AlphaFoldDB" id="A0AAW6FFG8"/>
<evidence type="ECO:0000313" key="3">
    <source>
        <dbReference type="EMBL" id="MDB9221916.1"/>
    </source>
</evidence>
<protein>
    <submittedName>
        <fullName evidence="3">Uncharacterized protein</fullName>
    </submittedName>
</protein>
<evidence type="ECO:0000256" key="1">
    <source>
        <dbReference type="SAM" id="MobiDB-lite"/>
    </source>
</evidence>
<gene>
    <name evidence="2" type="ORF">L0P03_02295</name>
    <name evidence="3" type="ORF">PN645_02720</name>
</gene>
<reference evidence="2" key="1">
    <citation type="submission" date="2022-01" db="EMBL/GenBank/DDBJ databases">
        <title>Collection of gut derived symbiotic bacterial strains cultured from healthy donors.</title>
        <authorList>
            <person name="Lin H."/>
            <person name="Kohout C."/>
            <person name="Waligurski E."/>
            <person name="Pamer E.G."/>
        </authorList>
    </citation>
    <scope>NUCLEOTIDE SEQUENCE</scope>
    <source>
        <strain evidence="2">DFI.1.149</strain>
    </source>
</reference>
<name>A0AAW6FFG8_9BACT</name>
<sequence>MATIGALASVVLLFLNARPVVSDERSEEFRRSVKEKGRRPTEATGSPIPITGDELVTK</sequence>
<evidence type="ECO:0000313" key="4">
    <source>
        <dbReference type="Proteomes" id="UP001212263"/>
    </source>
</evidence>
<comment type="caution">
    <text evidence="3">The sequence shown here is derived from an EMBL/GenBank/DDBJ whole genome shotgun (WGS) entry which is preliminary data.</text>
</comment>
<dbReference type="EMBL" id="JAKNDN010000003">
    <property type="protein sequence ID" value="MCG4958685.1"/>
    <property type="molecule type" value="Genomic_DNA"/>
</dbReference>